<accession>A0ABQ6LCT4</accession>
<evidence type="ECO:0000256" key="1">
    <source>
        <dbReference type="SAM" id="MobiDB-lite"/>
    </source>
</evidence>
<feature type="compositionally biased region" description="Basic and acidic residues" evidence="1">
    <location>
        <begin position="171"/>
        <end position="185"/>
    </location>
</feature>
<feature type="compositionally biased region" description="Basic and acidic residues" evidence="1">
    <location>
        <begin position="153"/>
        <end position="164"/>
    </location>
</feature>
<feature type="compositionally biased region" description="Low complexity" evidence="1">
    <location>
        <begin position="77"/>
        <end position="90"/>
    </location>
</feature>
<sequence length="269" mass="27187">MPPARRPGPRGTAGARRRRQPRPGAGGPRPARRTLPPGAKAGTAGGDTLRRDHGARTVVRPRTGHRQRGATADRSAEPSGAAAPVSSGASDIAGARNAPSAAGRSGRRDHQNHAGWSGAPDQSAGIASDRRQIGAFGDRGAERRGAGAPASRKVPDLAGDRDVLRAAGGSGRRDRQNRAGLERHPRTGAGIAVARWQVGATGDRGAESSGAAAPVSGRASDLAGIGELLGAAGGSFSREQQNRVGRSGAPGESAGIAVESAGTRPRRSR</sequence>
<dbReference type="Proteomes" id="UP001239909">
    <property type="component" value="Unassembled WGS sequence"/>
</dbReference>
<reference evidence="2 3" key="1">
    <citation type="submission" date="2023-04" db="EMBL/GenBank/DDBJ databases">
        <title>Marinoamorphus aggregata gen. nov., sp. Nov., isolate from tissue of brittle star Ophioplocus japonicus.</title>
        <authorList>
            <person name="Kawano K."/>
            <person name="Sawayama S."/>
            <person name="Nakagawa S."/>
        </authorList>
    </citation>
    <scope>NUCLEOTIDE SEQUENCE [LARGE SCALE GENOMIC DNA]</scope>
    <source>
        <strain evidence="2 3">NKW23</strain>
    </source>
</reference>
<feature type="region of interest" description="Disordered" evidence="1">
    <location>
        <begin position="1"/>
        <end position="193"/>
    </location>
</feature>
<evidence type="ECO:0000313" key="2">
    <source>
        <dbReference type="EMBL" id="GMG81182.1"/>
    </source>
</evidence>
<dbReference type="EMBL" id="BSYI01000002">
    <property type="protein sequence ID" value="GMG81182.1"/>
    <property type="molecule type" value="Genomic_DNA"/>
</dbReference>
<organism evidence="2 3">
    <name type="scientific">Paralimibaculum aggregatum</name>
    <dbReference type="NCBI Taxonomy" id="3036245"/>
    <lineage>
        <taxon>Bacteria</taxon>
        <taxon>Pseudomonadati</taxon>
        <taxon>Pseudomonadota</taxon>
        <taxon>Alphaproteobacteria</taxon>
        <taxon>Rhodobacterales</taxon>
        <taxon>Paracoccaceae</taxon>
        <taxon>Paralimibaculum</taxon>
    </lineage>
</organism>
<feature type="region of interest" description="Disordered" evidence="1">
    <location>
        <begin position="233"/>
        <end position="269"/>
    </location>
</feature>
<proteinExistence type="predicted"/>
<protein>
    <submittedName>
        <fullName evidence="2">Uncharacterized protein</fullName>
    </submittedName>
</protein>
<gene>
    <name evidence="2" type="ORF">LNKW23_03940</name>
</gene>
<keyword evidence="3" id="KW-1185">Reference proteome</keyword>
<evidence type="ECO:0000313" key="3">
    <source>
        <dbReference type="Proteomes" id="UP001239909"/>
    </source>
</evidence>
<name>A0ABQ6LCT4_9RHOB</name>
<comment type="caution">
    <text evidence="2">The sequence shown here is derived from an EMBL/GenBank/DDBJ whole genome shotgun (WGS) entry which is preliminary data.</text>
</comment>